<keyword evidence="3" id="KW-1185">Reference proteome</keyword>
<protein>
    <recommendedName>
        <fullName evidence="1">Putative membrane protein insertion efficiency factor</fullName>
    </recommendedName>
</protein>
<dbReference type="PANTHER" id="PTHR33383:SF1">
    <property type="entry name" value="MEMBRANE PROTEIN INSERTION EFFICIENCY FACTOR-RELATED"/>
    <property type="match status" value="1"/>
</dbReference>
<keyword evidence="1" id="KW-1003">Cell membrane</keyword>
<keyword evidence="1" id="KW-0472">Membrane</keyword>
<dbReference type="SMART" id="SM01234">
    <property type="entry name" value="Haemolytic"/>
    <property type="match status" value="1"/>
</dbReference>
<dbReference type="AlphaFoldDB" id="A0AAF0I873"/>
<dbReference type="PANTHER" id="PTHR33383">
    <property type="entry name" value="MEMBRANE PROTEIN INSERTION EFFICIENCY FACTOR-RELATED"/>
    <property type="match status" value="1"/>
</dbReference>
<comment type="similarity">
    <text evidence="1">Belongs to the UPF0161 family.</text>
</comment>
<organism evidence="2 3">
    <name type="scientific">Vagococcus intermedius</name>
    <dbReference type="NCBI Taxonomy" id="2991418"/>
    <lineage>
        <taxon>Bacteria</taxon>
        <taxon>Bacillati</taxon>
        <taxon>Bacillota</taxon>
        <taxon>Bacilli</taxon>
        <taxon>Lactobacillales</taxon>
        <taxon>Enterococcaceae</taxon>
        <taxon>Vagococcus</taxon>
    </lineage>
</organism>
<accession>A0AAF0I873</accession>
<sequence length="91" mass="10834">MKRIVLGPVRFYQRYISPGLPRRCRYHPTCSEYMVDAVNYHGAFKGFLMGLGRILRCHPFIQGGIDYIPLKFSLRRNHDEEYHGPYDRKEK</sequence>
<dbReference type="KEGG" id="vie:OL234_04150"/>
<comment type="function">
    <text evidence="1">Could be involved in insertion of integral membrane proteins into the membrane.</text>
</comment>
<evidence type="ECO:0000313" key="2">
    <source>
        <dbReference type="EMBL" id="WEG74100.1"/>
    </source>
</evidence>
<name>A0AAF0I873_9ENTE</name>
<evidence type="ECO:0000256" key="1">
    <source>
        <dbReference type="HAMAP-Rule" id="MF_00386"/>
    </source>
</evidence>
<comment type="subcellular location">
    <subcellularLocation>
        <location evidence="1">Cell membrane</location>
        <topology evidence="1">Peripheral membrane protein</topology>
        <orientation evidence="1">Cytoplasmic side</orientation>
    </subcellularLocation>
</comment>
<proteinExistence type="inferred from homology"/>
<dbReference type="InterPro" id="IPR002696">
    <property type="entry name" value="Membr_insert_effic_factor_YidD"/>
</dbReference>
<evidence type="ECO:0000313" key="3">
    <source>
        <dbReference type="Proteomes" id="UP001179647"/>
    </source>
</evidence>
<dbReference type="EMBL" id="CP110232">
    <property type="protein sequence ID" value="WEG74100.1"/>
    <property type="molecule type" value="Genomic_DNA"/>
</dbReference>
<dbReference type="HAMAP" id="MF_00386">
    <property type="entry name" value="UPF0161_YidD"/>
    <property type="match status" value="1"/>
</dbReference>
<reference evidence="2" key="1">
    <citation type="submission" date="2022-10" db="EMBL/GenBank/DDBJ databases">
        <title>Vagococcus sp. isolated from poultry meat.</title>
        <authorList>
            <person name="Johansson P."/>
            <person name="Bjorkroth J."/>
        </authorList>
    </citation>
    <scope>NUCLEOTIDE SEQUENCE</scope>
    <source>
        <strain evidence="2">STAA11</strain>
    </source>
</reference>
<dbReference type="NCBIfam" id="TIGR00278">
    <property type="entry name" value="membrane protein insertion efficiency factor YidD"/>
    <property type="match status" value="1"/>
</dbReference>
<dbReference type="Pfam" id="PF01809">
    <property type="entry name" value="YidD"/>
    <property type="match status" value="1"/>
</dbReference>
<dbReference type="GO" id="GO:0005886">
    <property type="term" value="C:plasma membrane"/>
    <property type="evidence" value="ECO:0007669"/>
    <property type="project" value="UniProtKB-SubCell"/>
</dbReference>
<dbReference type="RefSeq" id="WP_275469899.1">
    <property type="nucleotide sequence ID" value="NZ_CP110232.1"/>
</dbReference>
<dbReference type="Proteomes" id="UP001179647">
    <property type="component" value="Chromosome"/>
</dbReference>
<gene>
    <name evidence="2" type="primary">yidD</name>
    <name evidence="2" type="ORF">OL234_04150</name>
</gene>